<keyword evidence="1" id="KW-0732">Signal</keyword>
<dbReference type="Proteomes" id="UP000002772">
    <property type="component" value="Unassembled WGS sequence"/>
</dbReference>
<dbReference type="STRING" id="688246.Premu_2866"/>
<sequence length="202" mass="23029">MMIGLLWLSLTAVLAQNYTEPEVRQRINAAAAQMKSLQADFVQTKTLKMLRSQMVSHGRMAYSRPDKLRWEYTSPYRYVFILNGNTVWMKNTQGSNTIDVAQSKLFKEITRIMMSSVMGTCVSNSRDFSVSLQGEGDSWKAILMPKKNPMKQMFKTIVIYFDMRKSLVSGVKMIDKNGDATSIVLKNQEVNTPVHAKNFSLH</sequence>
<dbReference type="InterPro" id="IPR029046">
    <property type="entry name" value="LolA/LolB/LppX"/>
</dbReference>
<reference evidence="3" key="1">
    <citation type="journal article" date="2011" name="Stand. Genomic Sci.">
        <title>Non-contiguous finished genome sequence of the opportunistic oral pathogen Prevotella multisaccharivorax type strain (PPPA20).</title>
        <authorList>
            <person name="Pati A."/>
            <person name="Gronow S."/>
            <person name="Lu M."/>
            <person name="Lapidus A."/>
            <person name="Nolan M."/>
            <person name="Lucas S."/>
            <person name="Hammon N."/>
            <person name="Deshpande S."/>
            <person name="Cheng J.F."/>
            <person name="Tapia R."/>
            <person name="Han C."/>
            <person name="Goodwin L."/>
            <person name="Pitluck S."/>
            <person name="Liolios K."/>
            <person name="Pagani I."/>
            <person name="Mavromatis K."/>
            <person name="Mikhailova N."/>
            <person name="Huntemann M."/>
            <person name="Chen A."/>
            <person name="Palaniappan K."/>
            <person name="Land M."/>
            <person name="Hauser L."/>
            <person name="Detter J.C."/>
            <person name="Brambilla E.M."/>
            <person name="Rohde M."/>
            <person name="Goker M."/>
            <person name="Woyke T."/>
            <person name="Bristow J."/>
            <person name="Eisen J.A."/>
            <person name="Markowitz V."/>
            <person name="Hugenholtz P."/>
            <person name="Kyrpides N.C."/>
            <person name="Klenk H.P."/>
            <person name="Ivanova N."/>
        </authorList>
    </citation>
    <scope>NUCLEOTIDE SEQUENCE [LARGE SCALE GENOMIC DNA]</scope>
    <source>
        <strain evidence="3">DSM 17128</strain>
    </source>
</reference>
<dbReference type="HOGENOM" id="CLU_091014_2_0_10"/>
<dbReference type="EMBL" id="GL945017">
    <property type="protein sequence ID" value="EGN58211.1"/>
    <property type="molecule type" value="Genomic_DNA"/>
</dbReference>
<protein>
    <submittedName>
        <fullName evidence="2">Outer membrane lipoprotein carrier protein LolA</fullName>
    </submittedName>
</protein>
<evidence type="ECO:0000313" key="3">
    <source>
        <dbReference type="Proteomes" id="UP000002772"/>
    </source>
</evidence>
<name>F8N638_9BACT</name>
<accession>F8N638</accession>
<gene>
    <name evidence="2" type="ORF">Premu_2866</name>
</gene>
<dbReference type="CDD" id="cd16325">
    <property type="entry name" value="LolA"/>
    <property type="match status" value="1"/>
</dbReference>
<dbReference type="Pfam" id="PF03548">
    <property type="entry name" value="LolA"/>
    <property type="match status" value="1"/>
</dbReference>
<dbReference type="eggNOG" id="COG2834">
    <property type="taxonomic scope" value="Bacteria"/>
</dbReference>
<keyword evidence="3" id="KW-1185">Reference proteome</keyword>
<dbReference type="InterPro" id="IPR004564">
    <property type="entry name" value="OM_lipoprot_carrier_LolA-like"/>
</dbReference>
<dbReference type="SUPFAM" id="SSF89392">
    <property type="entry name" value="Prokaryotic lipoproteins and lipoprotein localization factors"/>
    <property type="match status" value="1"/>
</dbReference>
<dbReference type="PANTHER" id="PTHR35869">
    <property type="entry name" value="OUTER-MEMBRANE LIPOPROTEIN CARRIER PROTEIN"/>
    <property type="match status" value="1"/>
</dbReference>
<dbReference type="AlphaFoldDB" id="F8N638"/>
<dbReference type="Gene3D" id="2.50.20.10">
    <property type="entry name" value="Lipoprotein localisation LolA/LolB/LppX"/>
    <property type="match status" value="1"/>
</dbReference>
<evidence type="ECO:0000313" key="2">
    <source>
        <dbReference type="EMBL" id="EGN58211.1"/>
    </source>
</evidence>
<keyword evidence="2" id="KW-0449">Lipoprotein</keyword>
<evidence type="ECO:0000256" key="1">
    <source>
        <dbReference type="ARBA" id="ARBA00022729"/>
    </source>
</evidence>
<organism evidence="2 3">
    <name type="scientific">Hallella multisaccharivorax DSM 17128</name>
    <dbReference type="NCBI Taxonomy" id="688246"/>
    <lineage>
        <taxon>Bacteria</taxon>
        <taxon>Pseudomonadati</taxon>
        <taxon>Bacteroidota</taxon>
        <taxon>Bacteroidia</taxon>
        <taxon>Bacteroidales</taxon>
        <taxon>Prevotellaceae</taxon>
        <taxon>Hallella</taxon>
    </lineage>
</organism>
<proteinExistence type="predicted"/>
<dbReference type="PANTHER" id="PTHR35869:SF1">
    <property type="entry name" value="OUTER-MEMBRANE LIPOPROTEIN CARRIER PROTEIN"/>
    <property type="match status" value="1"/>
</dbReference>